<comment type="caution">
    <text evidence="2">The sequence shown here is derived from an EMBL/GenBank/DDBJ whole genome shotgun (WGS) entry which is preliminary data.</text>
</comment>
<dbReference type="Proteomes" id="UP000811609">
    <property type="component" value="Chromosome 3"/>
</dbReference>
<dbReference type="Pfam" id="PF22936">
    <property type="entry name" value="Pol_BBD"/>
    <property type="match status" value="1"/>
</dbReference>
<dbReference type="PANTHER" id="PTHR47592:SF27">
    <property type="entry name" value="OS08G0421700 PROTEIN"/>
    <property type="match status" value="1"/>
</dbReference>
<dbReference type="EMBL" id="CM031811">
    <property type="protein sequence ID" value="KAG6661118.1"/>
    <property type="molecule type" value="Genomic_DNA"/>
</dbReference>
<dbReference type="AlphaFoldDB" id="A0A8T1R162"/>
<feature type="domain" description="Retrovirus-related Pol polyprotein from transposon TNT 1-94-like beta-barrel" evidence="1">
    <location>
        <begin position="15"/>
        <end position="97"/>
    </location>
</feature>
<organism evidence="2 3">
    <name type="scientific">Carya illinoinensis</name>
    <name type="common">Pecan</name>
    <dbReference type="NCBI Taxonomy" id="32201"/>
    <lineage>
        <taxon>Eukaryota</taxon>
        <taxon>Viridiplantae</taxon>
        <taxon>Streptophyta</taxon>
        <taxon>Embryophyta</taxon>
        <taxon>Tracheophyta</taxon>
        <taxon>Spermatophyta</taxon>
        <taxon>Magnoliopsida</taxon>
        <taxon>eudicotyledons</taxon>
        <taxon>Gunneridae</taxon>
        <taxon>Pentapetalae</taxon>
        <taxon>rosids</taxon>
        <taxon>fabids</taxon>
        <taxon>Fagales</taxon>
        <taxon>Juglandaceae</taxon>
        <taxon>Carya</taxon>
    </lineage>
</organism>
<evidence type="ECO:0000313" key="2">
    <source>
        <dbReference type="EMBL" id="KAG6661118.1"/>
    </source>
</evidence>
<dbReference type="InterPro" id="IPR054722">
    <property type="entry name" value="PolX-like_BBD"/>
</dbReference>
<proteinExistence type="predicted"/>
<keyword evidence="3" id="KW-1185">Reference proteome</keyword>
<reference evidence="2" key="1">
    <citation type="submission" date="2020-12" db="EMBL/GenBank/DDBJ databases">
        <title>WGS assembly of Carya illinoinensis cv. Pawnee.</title>
        <authorList>
            <person name="Platts A."/>
            <person name="Shu S."/>
            <person name="Wright S."/>
            <person name="Barry K."/>
            <person name="Edger P."/>
            <person name="Pires J.C."/>
            <person name="Schmutz J."/>
        </authorList>
    </citation>
    <scope>NUCLEOTIDE SEQUENCE</scope>
    <source>
        <tissue evidence="2">Leaf</tissue>
    </source>
</reference>
<sequence length="164" mass="18503">MCFESNLDDVPSDTWWLDTDATIHTVNSLQELRNRRRLVDTELVVNMGNGVKVKVEHIGTVRLILVSKHVLNLSNTAFIPSIRRNLISVSVLDKCGYVFYFGNRKVTIFYDYVVAGTATFYDGLYKIDLLPTLDHASSSVFVVNTVLVSQLLEGLPRTTPRHDS</sequence>
<dbReference type="PANTHER" id="PTHR47592">
    <property type="entry name" value="PBF68 PROTEIN"/>
    <property type="match status" value="1"/>
</dbReference>
<protein>
    <recommendedName>
        <fullName evidence="1">Retrovirus-related Pol polyprotein from transposon TNT 1-94-like beta-barrel domain-containing protein</fullName>
    </recommendedName>
</protein>
<name>A0A8T1R162_CARIL</name>
<evidence type="ECO:0000313" key="3">
    <source>
        <dbReference type="Proteomes" id="UP000811609"/>
    </source>
</evidence>
<accession>A0A8T1R162</accession>
<evidence type="ECO:0000259" key="1">
    <source>
        <dbReference type="Pfam" id="PF22936"/>
    </source>
</evidence>
<gene>
    <name evidence="2" type="ORF">CIPAW_03G151800</name>
</gene>